<comment type="caution">
    <text evidence="2">The sequence shown here is derived from an EMBL/GenBank/DDBJ whole genome shotgun (WGS) entry which is preliminary data.</text>
</comment>
<dbReference type="InterPro" id="IPR021145">
    <property type="entry name" value="Portal_protein_SPP1_Gp6-like"/>
</dbReference>
<organism evidence="2 3">
    <name type="scientific">Pediococcus pentosaceus</name>
    <dbReference type="NCBI Taxonomy" id="1255"/>
    <lineage>
        <taxon>Bacteria</taxon>
        <taxon>Bacillati</taxon>
        <taxon>Bacillota</taxon>
        <taxon>Bacilli</taxon>
        <taxon>Lactobacillales</taxon>
        <taxon>Lactobacillaceae</taxon>
        <taxon>Pediococcus</taxon>
    </lineage>
</organism>
<name>A0AA40X7R5_PEDPE</name>
<accession>A0AA40X7R5</accession>
<protein>
    <submittedName>
        <fullName evidence="2">Phage portal protein</fullName>
    </submittedName>
</protein>
<dbReference type="EMBL" id="JADOFV010000001">
    <property type="protein sequence ID" value="MBF7126600.1"/>
    <property type="molecule type" value="Genomic_DNA"/>
</dbReference>
<dbReference type="Pfam" id="PF05133">
    <property type="entry name" value="SPP1_portal"/>
    <property type="match status" value="1"/>
</dbReference>
<dbReference type="Proteomes" id="UP000743107">
    <property type="component" value="Unassembled WGS sequence"/>
</dbReference>
<feature type="region of interest" description="Disordered" evidence="1">
    <location>
        <begin position="476"/>
        <end position="515"/>
    </location>
</feature>
<dbReference type="NCBIfam" id="TIGR01542">
    <property type="entry name" value="A118_put_portal"/>
    <property type="match status" value="1"/>
</dbReference>
<dbReference type="RefSeq" id="WP_195751806.1">
    <property type="nucleotide sequence ID" value="NZ_CP127866.1"/>
</dbReference>
<sequence>MDLIKKIKQFFKKGGLNMGMGNSLVNLTDDPRIELPITEVERIQKDIQYFTGDFPDVEYMNSRGKHRKRKFEYLNVVKLASRRIASIVFNSKCDIAINNDESTNDWINQVLEDNNFFNLFEEALEKGAALGGFAMRPYLDGNKIKIAWIRADQFIPLHSNTNNISDAVITSRTQQIEQDTTIYYTLLEFHEWDSHTGDYRITNELYRSDTEKEVGKQVPLSTLDVYKDLDDEVILHGLVRPLFVYFKTPGANNISIESPLGTGIVDNSKTIIDTINKVHDQFYWEIALGQRRIAVDASMLGSSIDEDDEVHPPLFDSDQNVYQGFYSDGNNSIGVKDMTSPIRSTEYKDALNHFIKEFETQIGLSTGTFSYGSDGLKTATEVVSNNSMTYQTRSSYLTMVEKAIDELVISILELASNRDLNGENVIYSYDLTTLPDVKLHFDDGVFVDKEKQMEEDLKALSAGVLSKQTFLERNYGMSTDDAQKEIDQINNEQPEPPITGDYEQNTGFGKGDDDE</sequence>
<gene>
    <name evidence="2" type="ORF">ITQ97_01950</name>
</gene>
<dbReference type="InterPro" id="IPR006432">
    <property type="entry name" value="Phage_portal_A118-type"/>
</dbReference>
<evidence type="ECO:0000313" key="2">
    <source>
        <dbReference type="EMBL" id="MBF7126600.1"/>
    </source>
</evidence>
<dbReference type="AlphaFoldDB" id="A0AA40X7R5"/>
<reference evidence="2" key="1">
    <citation type="submission" date="2020-11" db="EMBL/GenBank/DDBJ databases">
        <title>Antibiotic susceptibility profiles of Pediococcus pentosaceus from various origins and their implications for the safety assessment of strains with food-technology applications.</title>
        <authorList>
            <person name="Shani N."/>
            <person name="Oberhaensli S."/>
            <person name="Arias E."/>
        </authorList>
    </citation>
    <scope>NUCLEOTIDE SEQUENCE</scope>
    <source>
        <strain evidence="2">FAM 19164</strain>
    </source>
</reference>
<proteinExistence type="predicted"/>
<evidence type="ECO:0000256" key="1">
    <source>
        <dbReference type="SAM" id="MobiDB-lite"/>
    </source>
</evidence>
<evidence type="ECO:0000313" key="3">
    <source>
        <dbReference type="Proteomes" id="UP000743107"/>
    </source>
</evidence>
<dbReference type="PIRSF" id="PIRSF011911">
    <property type="entry name" value="A118_put_portal"/>
    <property type="match status" value="1"/>
</dbReference>